<dbReference type="InterPro" id="IPR028995">
    <property type="entry name" value="Glyco_hydro_57/38_cen_sf"/>
</dbReference>
<dbReference type="OrthoDB" id="9803279at2"/>
<dbReference type="InterPro" id="IPR011330">
    <property type="entry name" value="Glyco_hydro/deAcase_b/a-brl"/>
</dbReference>
<dbReference type="PANTHER" id="PTHR41695">
    <property type="entry name" value="1,4-ALPHA-GLUCAN BRANCHING ENZYME RV3031-RELATED"/>
    <property type="match status" value="1"/>
</dbReference>
<feature type="active site" description="Nucleophile" evidence="3">
    <location>
        <position position="183"/>
    </location>
</feature>
<feature type="binding site" evidence="4">
    <location>
        <position position="461"/>
    </location>
    <ligand>
        <name>substrate</name>
    </ligand>
</feature>
<protein>
    <submittedName>
        <fullName evidence="8">1,4-alpha-glucan branching protein</fullName>
    </submittedName>
</protein>
<evidence type="ECO:0000313" key="8">
    <source>
        <dbReference type="EMBL" id="KGQ22051.2"/>
    </source>
</evidence>
<dbReference type="Gene3D" id="3.20.110.10">
    <property type="entry name" value="Glycoside hydrolase 38, N terminal domain"/>
    <property type="match status" value="1"/>
</dbReference>
<dbReference type="InterPro" id="IPR048145">
    <property type="entry name" value="TTHA1902"/>
</dbReference>
<dbReference type="Pfam" id="PF03065">
    <property type="entry name" value="Glyco_hydro_57"/>
    <property type="match status" value="1"/>
</dbReference>
<dbReference type="AlphaFoldDB" id="A0A0A2WPD9"/>
<dbReference type="SUPFAM" id="SSF88688">
    <property type="entry name" value="Families 57/38 glycoside transferase middle domain"/>
    <property type="match status" value="1"/>
</dbReference>
<evidence type="ECO:0000259" key="7">
    <source>
        <dbReference type="Pfam" id="PF09210"/>
    </source>
</evidence>
<evidence type="ECO:0000256" key="1">
    <source>
        <dbReference type="ARBA" id="ARBA00006821"/>
    </source>
</evidence>
<dbReference type="InterPro" id="IPR004300">
    <property type="entry name" value="Glyco_hydro_57_N"/>
</dbReference>
<dbReference type="NCBIfam" id="NF041566">
    <property type="entry name" value="branchenz_Thermus"/>
    <property type="match status" value="1"/>
</dbReference>
<proteinExistence type="inferred from homology"/>
<evidence type="ECO:0000256" key="4">
    <source>
        <dbReference type="PIRSR" id="PIRSR640042-2"/>
    </source>
</evidence>
<dbReference type="InterPro" id="IPR027291">
    <property type="entry name" value="Glyco_hydro_38_N_sf"/>
</dbReference>
<evidence type="ECO:0000259" key="6">
    <source>
        <dbReference type="Pfam" id="PF03065"/>
    </source>
</evidence>
<evidence type="ECO:0000313" key="9">
    <source>
        <dbReference type="Proteomes" id="UP000030364"/>
    </source>
</evidence>
<feature type="binding site" evidence="4">
    <location>
        <position position="279"/>
    </location>
    <ligand>
        <name>substrate</name>
    </ligand>
</feature>
<keyword evidence="9" id="KW-1185">Reference proteome</keyword>
<dbReference type="InterPro" id="IPR015293">
    <property type="entry name" value="BE_C"/>
</dbReference>
<dbReference type="Proteomes" id="UP000030364">
    <property type="component" value="Unassembled WGS sequence"/>
</dbReference>
<dbReference type="SUPFAM" id="SSF88713">
    <property type="entry name" value="Glycoside hydrolase/deacetylase"/>
    <property type="match status" value="1"/>
</dbReference>
<dbReference type="GO" id="GO:0005576">
    <property type="term" value="C:extracellular region"/>
    <property type="evidence" value="ECO:0007669"/>
    <property type="project" value="TreeGrafter"/>
</dbReference>
<dbReference type="PANTHER" id="PTHR41695:SF1">
    <property type="entry name" value="1,4-ALPHA-GLUCAN BRANCHING ENZYME TK1436"/>
    <property type="match status" value="1"/>
</dbReference>
<dbReference type="Pfam" id="PF09210">
    <property type="entry name" value="BE_C"/>
    <property type="match status" value="1"/>
</dbReference>
<organism evidence="8 9">
    <name type="scientific">Thermus filiformis</name>
    <dbReference type="NCBI Taxonomy" id="276"/>
    <lineage>
        <taxon>Bacteria</taxon>
        <taxon>Thermotogati</taxon>
        <taxon>Deinococcota</taxon>
        <taxon>Deinococci</taxon>
        <taxon>Thermales</taxon>
        <taxon>Thermaceae</taxon>
        <taxon>Thermus</taxon>
    </lineage>
</organism>
<accession>A0A0A2WPD9</accession>
<evidence type="ECO:0000256" key="5">
    <source>
        <dbReference type="RuleBase" id="RU361196"/>
    </source>
</evidence>
<feature type="active site" description="Proton donor" evidence="3">
    <location>
        <position position="350"/>
    </location>
</feature>
<reference evidence="8 9" key="1">
    <citation type="journal article" date="2015" name="Genome Announc.">
        <title>Draft Genome Sequence of the Thermophile Thermus filiformis ATCC 43280, Producer of Carotenoid-(Di)glucoside-Branched Fatty Acid (Di)esters and Source of Hyperthermostable Enzymes of Biotechnological Interest.</title>
        <authorList>
            <person name="Mandelli F."/>
            <person name="Oliveira Ramires B."/>
            <person name="Couger M.B."/>
            <person name="Paixao D.A."/>
            <person name="Camilo C.M."/>
            <person name="Polikarpov I."/>
            <person name="Prade R."/>
            <person name="Riano-Pachon D.M."/>
            <person name="Squina F.M."/>
        </authorList>
    </citation>
    <scope>NUCLEOTIDE SEQUENCE [LARGE SCALE GENOMIC DNA]</scope>
    <source>
        <strain evidence="8 9">ATCC 43280</strain>
    </source>
</reference>
<feature type="domain" description="Glycoside hydrolase family 57 N-terminal" evidence="6">
    <location>
        <begin position="4"/>
        <end position="387"/>
    </location>
</feature>
<feature type="binding site" evidence="4">
    <location>
        <position position="400"/>
    </location>
    <ligand>
        <name>substrate</name>
    </ligand>
</feature>
<evidence type="ECO:0000256" key="3">
    <source>
        <dbReference type="PIRSR" id="PIRSR640042-1"/>
    </source>
</evidence>
<gene>
    <name evidence="8" type="ORF">THFILI_04355</name>
</gene>
<dbReference type="RefSeq" id="WP_038063891.1">
    <property type="nucleotide sequence ID" value="NZ_JPSL02000038.1"/>
</dbReference>
<dbReference type="InterPro" id="IPR040042">
    <property type="entry name" value="Branching_enz_MT3115-like"/>
</dbReference>
<dbReference type="InterPro" id="IPR037090">
    <property type="entry name" value="57_glycoside_trans_central"/>
</dbReference>
<dbReference type="Gene3D" id="1.20.1430.10">
    <property type="entry name" value="Families 57/38 glycoside transferase, middle domain"/>
    <property type="match status" value="1"/>
</dbReference>
<feature type="binding site" evidence="4">
    <location>
        <position position="262"/>
    </location>
    <ligand>
        <name>substrate</name>
    </ligand>
</feature>
<sequence length="518" mass="59392">MKFALVLHAHLPYVRGHGMWPFGEETLYEVMAETYLPLLRALRSLAEDGVQAPFTLGITPILAEQLADAKVRAGFRAYAQDRLERAKGDLKRYRGTELEKSARHQVAFWETTLAQYEALGGDLLRAFRQREEEGQLELITSNATHGYSPLLGYDEALWAQVKTGLQTHRRHFRKDPTGFWLPEMAYRPRGPWTPPVEGGRAGLRAGVDEVLMRAGLRYTFLDAHLLDRGLPVLSPYGPLPKEAPLGHYRVYELPSGLRVLFRDPRTALQVWSADYGYPGDGAYREFHRKDPVSGLHHHRVTERKLDLSQKAPYDPEAAFARVEVHADHFLALVEEIARAHPEGVLAACYDAELFGHWWYEGVAWLEAVLRRLARSSVRPVRAREAVQGEALRVELPEGSWGRKGGHEVWLNEKTLDYWRTVYRAEAAMLEAVRRCKDEPLPGNERRLRQMMRELLLLEASDWPFLMDTGQAEAYARERYEGHAERFFRLLEGASLEELKAWEELDNPFPEADFGLYRS</sequence>
<comment type="similarity">
    <text evidence="1 5">Belongs to the glycosyl hydrolase 57 family.</text>
</comment>
<name>A0A0A2WPD9_THEFI</name>
<keyword evidence="2 5" id="KW-0119">Carbohydrate metabolism</keyword>
<evidence type="ECO:0000256" key="2">
    <source>
        <dbReference type="ARBA" id="ARBA00023277"/>
    </source>
</evidence>
<comment type="caution">
    <text evidence="8">The sequence shown here is derived from an EMBL/GenBank/DDBJ whole genome shotgun (WGS) entry which is preliminary data.</text>
</comment>
<feature type="domain" description="1,4-alpha-glucan branching enzyme C-terminal" evidence="7">
    <location>
        <begin position="421"/>
        <end position="516"/>
    </location>
</feature>
<dbReference type="STRING" id="276.THFILI_04355"/>
<dbReference type="GO" id="GO:0030979">
    <property type="term" value="P:alpha-glucan biosynthetic process"/>
    <property type="evidence" value="ECO:0007669"/>
    <property type="project" value="InterPro"/>
</dbReference>
<dbReference type="GO" id="GO:0003844">
    <property type="term" value="F:1,4-alpha-glucan branching enzyme activity"/>
    <property type="evidence" value="ECO:0007669"/>
    <property type="project" value="InterPro"/>
</dbReference>
<dbReference type="EMBL" id="JPSL02000038">
    <property type="protein sequence ID" value="KGQ22051.2"/>
    <property type="molecule type" value="Genomic_DNA"/>
</dbReference>